<name>A0ABQ9EV01_TEGGR</name>
<dbReference type="InterPro" id="IPR012677">
    <property type="entry name" value="Nucleotide-bd_a/b_plait_sf"/>
</dbReference>
<feature type="compositionally biased region" description="Basic and acidic residues" evidence="1">
    <location>
        <begin position="41"/>
        <end position="52"/>
    </location>
</feature>
<sequence>MSYFMPGSCAMSSMTMKNSSYKVGELSEVISQQKHKRKKEKITSEKEKEKLADLFSRPNRVEYTNISASSTNAATEVPDKKKKGSKRKLSEVEPVLNLSQIPQKGYCPPPGIVHEAITKEIKRRKTEKKKTSGESPNSLTRNGRTVPADPKVPKKAAVITKEFHPERKSFVAFIRFEEESAAKNALELNGSKVNDLHLRVDMATNAKQHDHRHSIFVGNLPYSKYLYIYMYITAFR</sequence>
<feature type="compositionally biased region" description="Polar residues" evidence="1">
    <location>
        <begin position="62"/>
        <end position="74"/>
    </location>
</feature>
<evidence type="ECO:0000313" key="2">
    <source>
        <dbReference type="EMBL" id="KAJ8309018.1"/>
    </source>
</evidence>
<dbReference type="InterPro" id="IPR035979">
    <property type="entry name" value="RBD_domain_sf"/>
</dbReference>
<feature type="region of interest" description="Disordered" evidence="1">
    <location>
        <begin position="121"/>
        <end position="151"/>
    </location>
</feature>
<evidence type="ECO:0000313" key="3">
    <source>
        <dbReference type="Proteomes" id="UP001217089"/>
    </source>
</evidence>
<feature type="compositionally biased region" description="Polar residues" evidence="1">
    <location>
        <begin position="133"/>
        <end position="143"/>
    </location>
</feature>
<dbReference type="Gene3D" id="3.30.70.330">
    <property type="match status" value="2"/>
</dbReference>
<protein>
    <recommendedName>
        <fullName evidence="4">RRM domain-containing protein</fullName>
    </recommendedName>
</protein>
<feature type="region of interest" description="Disordered" evidence="1">
    <location>
        <begin position="31"/>
        <end position="90"/>
    </location>
</feature>
<organism evidence="2 3">
    <name type="scientific">Tegillarca granosa</name>
    <name type="common">Malaysian cockle</name>
    <name type="synonym">Anadara granosa</name>
    <dbReference type="NCBI Taxonomy" id="220873"/>
    <lineage>
        <taxon>Eukaryota</taxon>
        <taxon>Metazoa</taxon>
        <taxon>Spiralia</taxon>
        <taxon>Lophotrochozoa</taxon>
        <taxon>Mollusca</taxon>
        <taxon>Bivalvia</taxon>
        <taxon>Autobranchia</taxon>
        <taxon>Pteriomorphia</taxon>
        <taxon>Arcoida</taxon>
        <taxon>Arcoidea</taxon>
        <taxon>Arcidae</taxon>
        <taxon>Tegillarca</taxon>
    </lineage>
</organism>
<evidence type="ECO:0008006" key="4">
    <source>
        <dbReference type="Google" id="ProtNLM"/>
    </source>
</evidence>
<evidence type="ECO:0000256" key="1">
    <source>
        <dbReference type="SAM" id="MobiDB-lite"/>
    </source>
</evidence>
<keyword evidence="3" id="KW-1185">Reference proteome</keyword>
<proteinExistence type="predicted"/>
<dbReference type="Proteomes" id="UP001217089">
    <property type="component" value="Unassembled WGS sequence"/>
</dbReference>
<accession>A0ABQ9EV01</accession>
<dbReference type="SUPFAM" id="SSF54928">
    <property type="entry name" value="RNA-binding domain, RBD"/>
    <property type="match status" value="1"/>
</dbReference>
<comment type="caution">
    <text evidence="2">The sequence shown here is derived from an EMBL/GenBank/DDBJ whole genome shotgun (WGS) entry which is preliminary data.</text>
</comment>
<dbReference type="EMBL" id="JARBDR010000657">
    <property type="protein sequence ID" value="KAJ8309018.1"/>
    <property type="molecule type" value="Genomic_DNA"/>
</dbReference>
<reference evidence="2 3" key="1">
    <citation type="submission" date="2022-12" db="EMBL/GenBank/DDBJ databases">
        <title>Chromosome-level genome of Tegillarca granosa.</title>
        <authorList>
            <person name="Kim J."/>
        </authorList>
    </citation>
    <scope>NUCLEOTIDE SEQUENCE [LARGE SCALE GENOMIC DNA]</scope>
    <source>
        <strain evidence="2">Teg-2019</strain>
        <tissue evidence="2">Adductor muscle</tissue>
    </source>
</reference>
<gene>
    <name evidence="2" type="ORF">KUTeg_013892</name>
</gene>